<accession>A0A419ERF9</accession>
<organism evidence="5 6">
    <name type="scientific">Candidatus Abyssobacteria bacterium SURF_17</name>
    <dbReference type="NCBI Taxonomy" id="2093361"/>
    <lineage>
        <taxon>Bacteria</taxon>
        <taxon>Pseudomonadati</taxon>
        <taxon>Candidatus Hydrogenedentota</taxon>
        <taxon>Candidatus Abyssobacteria</taxon>
    </lineage>
</organism>
<keyword evidence="4" id="KW-0411">Iron-sulfur</keyword>
<comment type="similarity">
    <text evidence="1">Belongs to the FldB/FldC dehydratase alpha/beta subunit family.</text>
</comment>
<keyword evidence="3" id="KW-0408">Iron</keyword>
<protein>
    <submittedName>
        <fullName evidence="5">2-hydroxyacyl-CoA dehydratase</fullName>
    </submittedName>
</protein>
<comment type="caution">
    <text evidence="5">The sequence shown here is derived from an EMBL/GenBank/DDBJ whole genome shotgun (WGS) entry which is preliminary data.</text>
</comment>
<dbReference type="PANTHER" id="PTHR30548">
    <property type="entry name" value="2-HYDROXYGLUTARYL-COA DEHYDRATASE, D-COMPONENT-RELATED"/>
    <property type="match status" value="1"/>
</dbReference>
<dbReference type="GO" id="GO:0051536">
    <property type="term" value="F:iron-sulfur cluster binding"/>
    <property type="evidence" value="ECO:0007669"/>
    <property type="project" value="UniProtKB-KW"/>
</dbReference>
<dbReference type="Gene3D" id="3.40.50.11890">
    <property type="match status" value="1"/>
</dbReference>
<dbReference type="Gene3D" id="3.40.50.11900">
    <property type="match status" value="1"/>
</dbReference>
<dbReference type="GO" id="GO:0046872">
    <property type="term" value="F:metal ion binding"/>
    <property type="evidence" value="ECO:0007669"/>
    <property type="project" value="UniProtKB-KW"/>
</dbReference>
<sequence>MISSMPHTQEGERAVAESVLKEISQITSKPYEYARSWKRRTGGKAFGYFCTYFPEEVLHAAGILPMRILGDKENVSLADAHVQAFICSLVRTSLDAALKKKFDFLDGVVFPHTCDSIQNLADIWRRNFPGQFTEVVVLPVWVDIPEAEDYLTEEISRFRQKMEKHLNLRISDEALKQSIETYNANRTALADLYALRRDNPSAITGQSVLDVVRASMCMRKEDHTTLVKRLLDELRAVPRADSNDVRIVLYGNACDHPAIVHLFEEMGAVVVDDDLCTGSRSFLHIEPSDGVPVRRIAQRYLRRVPCPSKHSNDFDRRRYLVDMVRQSNADGVVMLLLKFCDPHAFDYPDLAKRLSESNIPHILIETEMQPASIEQVRTRLQAFVEMLKEKKNG</sequence>
<dbReference type="EMBL" id="QZKI01000121">
    <property type="protein sequence ID" value="RJP65871.1"/>
    <property type="molecule type" value="Genomic_DNA"/>
</dbReference>
<dbReference type="Gene3D" id="1.20.1270.370">
    <property type="match status" value="1"/>
</dbReference>
<proteinExistence type="inferred from homology"/>
<evidence type="ECO:0000313" key="5">
    <source>
        <dbReference type="EMBL" id="RJP65871.1"/>
    </source>
</evidence>
<keyword evidence="2" id="KW-0479">Metal-binding</keyword>
<evidence type="ECO:0000313" key="6">
    <source>
        <dbReference type="Proteomes" id="UP000285961"/>
    </source>
</evidence>
<dbReference type="InterPro" id="IPR010327">
    <property type="entry name" value="FldB/FldC_alpha/beta"/>
</dbReference>
<dbReference type="AlphaFoldDB" id="A0A419ERF9"/>
<reference evidence="5 6" key="1">
    <citation type="journal article" date="2017" name="ISME J.">
        <title>Energy and carbon metabolisms in a deep terrestrial subsurface fluid microbial community.</title>
        <authorList>
            <person name="Momper L."/>
            <person name="Jungbluth S.P."/>
            <person name="Lee M.D."/>
            <person name="Amend J.P."/>
        </authorList>
    </citation>
    <scope>NUCLEOTIDE SEQUENCE [LARGE SCALE GENOMIC DNA]</scope>
    <source>
        <strain evidence="5">SURF_17</strain>
    </source>
</reference>
<dbReference type="Proteomes" id="UP000285961">
    <property type="component" value="Unassembled WGS sequence"/>
</dbReference>
<gene>
    <name evidence="5" type="ORF">C4532_16725</name>
</gene>
<evidence type="ECO:0000256" key="2">
    <source>
        <dbReference type="ARBA" id="ARBA00022723"/>
    </source>
</evidence>
<evidence type="ECO:0000256" key="4">
    <source>
        <dbReference type="ARBA" id="ARBA00023014"/>
    </source>
</evidence>
<dbReference type="PANTHER" id="PTHR30548:SF5">
    <property type="entry name" value="SUBUNIT OF OXYGEN-SENSITIVE 2-HYDROXYISOCAPROYL-COA DEHYDRATASE"/>
    <property type="match status" value="1"/>
</dbReference>
<evidence type="ECO:0000256" key="1">
    <source>
        <dbReference type="ARBA" id="ARBA00005806"/>
    </source>
</evidence>
<dbReference type="Pfam" id="PF06050">
    <property type="entry name" value="HGD-D"/>
    <property type="match status" value="1"/>
</dbReference>
<name>A0A419ERF9_9BACT</name>
<evidence type="ECO:0000256" key="3">
    <source>
        <dbReference type="ARBA" id="ARBA00023004"/>
    </source>
</evidence>